<dbReference type="InterPro" id="IPR036689">
    <property type="entry name" value="ESAT-6-like_sf"/>
</dbReference>
<reference evidence="2 3" key="1">
    <citation type="submission" date="2018-06" db="EMBL/GenBank/DDBJ databases">
        <authorList>
            <consortium name="Pathogen Informatics"/>
            <person name="Doyle S."/>
        </authorList>
    </citation>
    <scope>NUCLEOTIDE SEQUENCE [LARGE SCALE GENOMIC DNA]</scope>
    <source>
        <strain evidence="2 3">NCTC10994</strain>
    </source>
</reference>
<gene>
    <name evidence="2" type="ORF">NCTC10994_03773</name>
</gene>
<protein>
    <submittedName>
        <fullName evidence="2">Uncharacterized protein</fullName>
    </submittedName>
</protein>
<dbReference type="SUPFAM" id="SSF140453">
    <property type="entry name" value="EsxAB dimer-like"/>
    <property type="match status" value="1"/>
</dbReference>
<dbReference type="EMBL" id="LS483468">
    <property type="protein sequence ID" value="SQI37794.1"/>
    <property type="molecule type" value="Genomic_DNA"/>
</dbReference>
<sequence>MTPAPDPGRILDAGVGGLTFFAEYLPCAHRWGAATSTTVESLRERYDEQRDLDLATLVADASDLTRLATVLAGPILEQDGQVRFLPRAWEGDAADTARSRLDTVVARGRALQSGVQELSHALTVAAANVGAAVTEKARIVGLFEGKLVDGRTSDEVAMILAGAAGEPGGPTPGQISRWFHSAGGDDPVSTAEPCARWLSERFAPALGTAVDTFLRACDDTDWVVMNEFDSLARLFDLIERSGEAGVPSGYGRLPTSGAPLGSGRNGSSSGPGTDAVQAGADLLGAAAGLAGAVLDLATSGVKAATALLDAAVETLPEPTTPDAVLPEAGPEAPPVTREEGGVTPTGPEDRHPVNAPASGTPSAPPPVDIPAGPPPEAGPDAGISDPGDAAATRAEPTGEENDAPGTKENGVTPATVPPGSIRREKTNSRETPVAAGSDQAGEPAEPAEGRAATDGGAVLAEAGPL</sequence>
<evidence type="ECO:0000313" key="3">
    <source>
        <dbReference type="Proteomes" id="UP000249091"/>
    </source>
</evidence>
<evidence type="ECO:0000313" key="2">
    <source>
        <dbReference type="EMBL" id="SQI37794.1"/>
    </source>
</evidence>
<dbReference type="RefSeq" id="WP_072699569.1">
    <property type="nucleotide sequence ID" value="NZ_JAFBBL010000001.1"/>
</dbReference>
<dbReference type="KEGG" id="rcr:NCTC10994_03773"/>
<dbReference type="Proteomes" id="UP000249091">
    <property type="component" value="Chromosome 1"/>
</dbReference>
<dbReference type="AlphaFoldDB" id="A0A2X4XMA7"/>
<keyword evidence="3" id="KW-1185">Reference proteome</keyword>
<organism evidence="2 3">
    <name type="scientific">Rhodococcus coprophilus</name>
    <dbReference type="NCBI Taxonomy" id="38310"/>
    <lineage>
        <taxon>Bacteria</taxon>
        <taxon>Bacillati</taxon>
        <taxon>Actinomycetota</taxon>
        <taxon>Actinomycetes</taxon>
        <taxon>Mycobacteriales</taxon>
        <taxon>Nocardiaceae</taxon>
        <taxon>Rhodococcus</taxon>
    </lineage>
</organism>
<feature type="region of interest" description="Disordered" evidence="1">
    <location>
        <begin position="317"/>
        <end position="465"/>
    </location>
</feature>
<evidence type="ECO:0000256" key="1">
    <source>
        <dbReference type="SAM" id="MobiDB-lite"/>
    </source>
</evidence>
<dbReference type="STRING" id="1219011.GCA_001895045_01634"/>
<feature type="compositionally biased region" description="Low complexity" evidence="1">
    <location>
        <begin position="261"/>
        <end position="274"/>
    </location>
</feature>
<feature type="compositionally biased region" description="Low complexity" evidence="1">
    <location>
        <begin position="440"/>
        <end position="452"/>
    </location>
</feature>
<feature type="compositionally biased region" description="Pro residues" evidence="1">
    <location>
        <begin position="362"/>
        <end position="377"/>
    </location>
</feature>
<name>A0A2X4XMA7_9NOCA</name>
<accession>A0A2X4XMA7</accession>
<feature type="region of interest" description="Disordered" evidence="1">
    <location>
        <begin position="246"/>
        <end position="274"/>
    </location>
</feature>
<proteinExistence type="predicted"/>